<proteinExistence type="inferred from homology"/>
<dbReference type="GO" id="GO:0003676">
    <property type="term" value="F:nucleic acid binding"/>
    <property type="evidence" value="ECO:0007669"/>
    <property type="project" value="InterPro"/>
</dbReference>
<dbReference type="HOGENOM" id="CLU_115353_0_2_5"/>
<protein>
    <submittedName>
        <fullName evidence="2">Hypothetical UPF0102 family protein</fullName>
    </submittedName>
</protein>
<gene>
    <name evidence="2" type="ORF">ABI_04990</name>
</gene>
<comment type="similarity">
    <text evidence="1">Belongs to the UPF0102 family.</text>
</comment>
<dbReference type="eggNOG" id="COG0792">
    <property type="taxonomic scope" value="Bacteria"/>
</dbReference>
<dbReference type="STRING" id="715226.ABI_04990"/>
<dbReference type="PANTHER" id="PTHR34039">
    <property type="entry name" value="UPF0102 PROTEIN YRAN"/>
    <property type="match status" value="1"/>
</dbReference>
<keyword evidence="3" id="KW-1185">Reference proteome</keyword>
<evidence type="ECO:0000256" key="1">
    <source>
        <dbReference type="ARBA" id="ARBA00006738"/>
    </source>
</evidence>
<sequence>MAEYVAMVHLMLKGYRILGFRLKTPQGEIDILARKGKRLAVIEVKQRQRHEDAAIAVSSVQQHRLWQAGLALQQNRPNLRHLDLSIDLYTLAPGRWPVHIIDAFETVERF</sequence>
<dbReference type="EMBL" id="GL883077">
    <property type="protein sequence ID" value="EGF92067.1"/>
    <property type="molecule type" value="Genomic_DNA"/>
</dbReference>
<dbReference type="Proteomes" id="UP000006512">
    <property type="component" value="Unassembled WGS sequence"/>
</dbReference>
<dbReference type="InterPro" id="IPR011335">
    <property type="entry name" value="Restrct_endonuc-II-like"/>
</dbReference>
<organism evidence="2 3">
    <name type="scientific">Asticcacaulis biprosthecium C19</name>
    <dbReference type="NCBI Taxonomy" id="715226"/>
    <lineage>
        <taxon>Bacteria</taxon>
        <taxon>Pseudomonadati</taxon>
        <taxon>Pseudomonadota</taxon>
        <taxon>Alphaproteobacteria</taxon>
        <taxon>Caulobacterales</taxon>
        <taxon>Caulobacteraceae</taxon>
        <taxon>Asticcacaulis</taxon>
    </lineage>
</organism>
<dbReference type="NCBIfam" id="NF009151">
    <property type="entry name" value="PRK12497.1-5"/>
    <property type="match status" value="1"/>
</dbReference>
<reference evidence="3" key="1">
    <citation type="submission" date="2011-03" db="EMBL/GenBank/DDBJ databases">
        <title>Draft genome sequence of Brevundimonas diminuta.</title>
        <authorList>
            <person name="Brown P.J.B."/>
            <person name="Buechlein A."/>
            <person name="Hemmerich C."/>
            <person name="Brun Y.V."/>
        </authorList>
    </citation>
    <scope>NUCLEOTIDE SEQUENCE [LARGE SCALE GENOMIC DNA]</scope>
    <source>
        <strain evidence="3">C19</strain>
    </source>
</reference>
<dbReference type="AlphaFoldDB" id="F4QK40"/>
<dbReference type="Gene3D" id="3.40.1350.10">
    <property type="match status" value="1"/>
</dbReference>
<name>F4QK40_9CAUL</name>
<evidence type="ECO:0000313" key="3">
    <source>
        <dbReference type="Proteomes" id="UP000006512"/>
    </source>
</evidence>
<dbReference type="PANTHER" id="PTHR34039:SF1">
    <property type="entry name" value="UPF0102 PROTEIN YRAN"/>
    <property type="match status" value="1"/>
</dbReference>
<dbReference type="InterPro" id="IPR003509">
    <property type="entry name" value="UPF0102_YraN-like"/>
</dbReference>
<dbReference type="InterPro" id="IPR011856">
    <property type="entry name" value="tRNA_endonuc-like_dom_sf"/>
</dbReference>
<dbReference type="Pfam" id="PF02021">
    <property type="entry name" value="UPF0102"/>
    <property type="match status" value="1"/>
</dbReference>
<dbReference type="SUPFAM" id="SSF52980">
    <property type="entry name" value="Restriction endonuclease-like"/>
    <property type="match status" value="1"/>
</dbReference>
<evidence type="ECO:0000313" key="2">
    <source>
        <dbReference type="EMBL" id="EGF92067.1"/>
    </source>
</evidence>
<accession>F4QK40</accession>